<dbReference type="InterPro" id="IPR011010">
    <property type="entry name" value="DNA_brk_join_enz"/>
</dbReference>
<evidence type="ECO:0000259" key="6">
    <source>
        <dbReference type="PROSITE" id="PS51898"/>
    </source>
</evidence>
<evidence type="ECO:0000259" key="7">
    <source>
        <dbReference type="PROSITE" id="PS51900"/>
    </source>
</evidence>
<dbReference type="Pfam" id="PF00589">
    <property type="entry name" value="Phage_integrase"/>
    <property type="match status" value="1"/>
</dbReference>
<dbReference type="GO" id="GO:0007059">
    <property type="term" value="P:chromosome segregation"/>
    <property type="evidence" value="ECO:0007669"/>
    <property type="project" value="UniProtKB-KW"/>
</dbReference>
<evidence type="ECO:0000256" key="3">
    <source>
        <dbReference type="ARBA" id="ARBA00023125"/>
    </source>
</evidence>
<feature type="domain" description="Tyr recombinase" evidence="6">
    <location>
        <begin position="254"/>
        <end position="462"/>
    </location>
</feature>
<dbReference type="EMBL" id="CP018171">
    <property type="protein sequence ID" value="APH71687.1"/>
    <property type="molecule type" value="Genomic_DNA"/>
</dbReference>
<proteinExistence type="predicted"/>
<dbReference type="Gene3D" id="1.10.150.130">
    <property type="match status" value="1"/>
</dbReference>
<evidence type="ECO:0000256" key="4">
    <source>
        <dbReference type="ARBA" id="ARBA00023172"/>
    </source>
</evidence>
<evidence type="ECO:0000256" key="5">
    <source>
        <dbReference type="PROSITE-ProRule" id="PRU01248"/>
    </source>
</evidence>
<protein>
    <recommendedName>
        <fullName evidence="10">Core-binding (CB) domain-containing protein</fullName>
    </recommendedName>
</protein>
<dbReference type="SUPFAM" id="SSF56349">
    <property type="entry name" value="DNA breaking-rejoining enzymes"/>
    <property type="match status" value="1"/>
</dbReference>
<dbReference type="PROSITE" id="PS51898">
    <property type="entry name" value="TYR_RECOMBINASE"/>
    <property type="match status" value="1"/>
</dbReference>
<evidence type="ECO:0000313" key="9">
    <source>
        <dbReference type="Proteomes" id="UP000182840"/>
    </source>
</evidence>
<accession>A0A1L3SQI7</accession>
<name>A0A1L3SQI7_9HYPH</name>
<evidence type="ECO:0008006" key="10">
    <source>
        <dbReference type="Google" id="ProtNLM"/>
    </source>
</evidence>
<evidence type="ECO:0000256" key="2">
    <source>
        <dbReference type="ARBA" id="ARBA00022908"/>
    </source>
</evidence>
<sequence>MELYDTCRNTITNWVKGGLRPVDHRQPQLFRGSELKRFHDHMHTMRYRPLSLLEFKCLPCGTRVTPTPEKLFISRLHGRGLWAIAPCPSCERIVRKVISETLCDELEFYIESNTAPGLRDENKGALQAGIGKVEPLPLLSLGDNERIIYEYQLYGARNDEKTVDAHLASLRDFETFHTGRDFRSLKPADAARYRAHLIASVGTLSRSTVQHRAAHLAQFTRWLVEQDGYRKLNKTICDNFKLPKSAMAHAPRDIVRNWPTTDELRRMISCAPAAALIQRRDRAIVAASFLFGTRSNATASLRLGSVDMERRVVVQDATRMRIKNSKSQKTWWFPVDSEIGKMLTEWIEELLELGCTAEDALFPSDHYLANTKSIKRSPRAAIEPWDTDAGVRRAFRRICEAADIAYHSPHSAKHYLGSIRNDFCKTSEQRRAWSQNLGHENEITTETRYQKVSDDRQGEIFNGFWQDSPMPVEDLVLLVSLHEHELTPGTPDFYRARKLSDEWKSRYS</sequence>
<keyword evidence="9" id="KW-1185">Reference proteome</keyword>
<dbReference type="InterPro" id="IPR010998">
    <property type="entry name" value="Integrase_recombinase_N"/>
</dbReference>
<dbReference type="PANTHER" id="PTHR30349">
    <property type="entry name" value="PHAGE INTEGRASE-RELATED"/>
    <property type="match status" value="1"/>
</dbReference>
<keyword evidence="4" id="KW-0233">DNA recombination</keyword>
<dbReference type="InterPro" id="IPR044068">
    <property type="entry name" value="CB"/>
</dbReference>
<dbReference type="PANTHER" id="PTHR30349:SF81">
    <property type="entry name" value="TYROSINE RECOMBINASE XERC"/>
    <property type="match status" value="1"/>
</dbReference>
<gene>
    <name evidence="8" type="ORF">BSQ44_10145</name>
</gene>
<reference evidence="9" key="1">
    <citation type="submission" date="2016-11" db="EMBL/GenBank/DDBJ databases">
        <title>Mesorhizobium oceanicum sp. nov., isolated from deep seawater in South China Sea.</title>
        <authorList>
            <person name="Fu G.-Y."/>
        </authorList>
    </citation>
    <scope>NUCLEOTIDE SEQUENCE [LARGE SCALE GENOMIC DNA]</scope>
    <source>
        <strain evidence="9">B7</strain>
    </source>
</reference>
<dbReference type="Proteomes" id="UP000182840">
    <property type="component" value="Chromosome"/>
</dbReference>
<dbReference type="AlphaFoldDB" id="A0A1L3SQI7"/>
<dbReference type="GO" id="GO:0015074">
    <property type="term" value="P:DNA integration"/>
    <property type="evidence" value="ECO:0007669"/>
    <property type="project" value="UniProtKB-KW"/>
</dbReference>
<dbReference type="InterPro" id="IPR050090">
    <property type="entry name" value="Tyrosine_recombinase_XerCD"/>
</dbReference>
<dbReference type="KEGG" id="meso:BSQ44_10145"/>
<dbReference type="InterPro" id="IPR013762">
    <property type="entry name" value="Integrase-like_cat_sf"/>
</dbReference>
<keyword evidence="1" id="KW-0159">Chromosome partition</keyword>
<keyword evidence="3 5" id="KW-0238">DNA-binding</keyword>
<dbReference type="Gene3D" id="1.10.443.10">
    <property type="entry name" value="Intergrase catalytic core"/>
    <property type="match status" value="1"/>
</dbReference>
<dbReference type="GO" id="GO:0003677">
    <property type="term" value="F:DNA binding"/>
    <property type="evidence" value="ECO:0007669"/>
    <property type="project" value="UniProtKB-UniRule"/>
</dbReference>
<dbReference type="STRING" id="1670800.BSQ44_10145"/>
<evidence type="ECO:0000256" key="1">
    <source>
        <dbReference type="ARBA" id="ARBA00022829"/>
    </source>
</evidence>
<organism evidence="8 9">
    <name type="scientific">Aquibium oceanicum</name>
    <dbReference type="NCBI Taxonomy" id="1670800"/>
    <lineage>
        <taxon>Bacteria</taxon>
        <taxon>Pseudomonadati</taxon>
        <taxon>Pseudomonadota</taxon>
        <taxon>Alphaproteobacteria</taxon>
        <taxon>Hyphomicrobiales</taxon>
        <taxon>Phyllobacteriaceae</taxon>
        <taxon>Aquibium</taxon>
    </lineage>
</organism>
<evidence type="ECO:0000313" key="8">
    <source>
        <dbReference type="EMBL" id="APH71687.1"/>
    </source>
</evidence>
<dbReference type="GO" id="GO:0006310">
    <property type="term" value="P:DNA recombination"/>
    <property type="evidence" value="ECO:0007669"/>
    <property type="project" value="UniProtKB-KW"/>
</dbReference>
<dbReference type="InterPro" id="IPR002104">
    <property type="entry name" value="Integrase_catalytic"/>
</dbReference>
<dbReference type="CDD" id="cd00397">
    <property type="entry name" value="DNA_BRE_C"/>
    <property type="match status" value="1"/>
</dbReference>
<feature type="domain" description="Core-binding (CB)" evidence="7">
    <location>
        <begin position="142"/>
        <end position="224"/>
    </location>
</feature>
<keyword evidence="2" id="KW-0229">DNA integration</keyword>
<dbReference type="PROSITE" id="PS51900">
    <property type="entry name" value="CB"/>
    <property type="match status" value="1"/>
</dbReference>